<dbReference type="STRING" id="649747.HMPREF0083_03527"/>
<gene>
    <name evidence="1" type="ORF">HMPREF0083_03527</name>
</gene>
<proteinExistence type="predicted"/>
<organism evidence="1 2">
    <name type="scientific">Aneurinibacillus aneurinilyticus ATCC 12856</name>
    <dbReference type="NCBI Taxonomy" id="649747"/>
    <lineage>
        <taxon>Bacteria</taxon>
        <taxon>Bacillati</taxon>
        <taxon>Bacillota</taxon>
        <taxon>Bacilli</taxon>
        <taxon>Bacillales</taxon>
        <taxon>Paenibacillaceae</taxon>
        <taxon>Aneurinibacillus group</taxon>
        <taxon>Aneurinibacillus</taxon>
    </lineage>
</organism>
<keyword evidence="2" id="KW-1185">Reference proteome</keyword>
<sequence>MEERRCGVGVFSRLFPIRKRHGRVVPVPDRRSFGTRCGDDPLWTVLNNQHP</sequence>
<dbReference type="EMBL" id="AWSJ01000216">
    <property type="protein sequence ID" value="ERI08382.1"/>
    <property type="molecule type" value="Genomic_DNA"/>
</dbReference>
<evidence type="ECO:0000313" key="2">
    <source>
        <dbReference type="Proteomes" id="UP000016511"/>
    </source>
</evidence>
<dbReference type="AlphaFoldDB" id="U1Y894"/>
<accession>U1Y894</accession>
<protein>
    <submittedName>
        <fullName evidence="1">Uncharacterized protein</fullName>
    </submittedName>
</protein>
<comment type="caution">
    <text evidence="1">The sequence shown here is derived from an EMBL/GenBank/DDBJ whole genome shotgun (WGS) entry which is preliminary data.</text>
</comment>
<dbReference type="HOGENOM" id="CLU_3094981_0_0_9"/>
<evidence type="ECO:0000313" key="1">
    <source>
        <dbReference type="EMBL" id="ERI08382.1"/>
    </source>
</evidence>
<name>U1Y894_ANEAE</name>
<reference evidence="1 2" key="1">
    <citation type="submission" date="2013-08" db="EMBL/GenBank/DDBJ databases">
        <authorList>
            <person name="Weinstock G."/>
            <person name="Sodergren E."/>
            <person name="Wylie T."/>
            <person name="Fulton L."/>
            <person name="Fulton R."/>
            <person name="Fronick C."/>
            <person name="O'Laughlin M."/>
            <person name="Godfrey J."/>
            <person name="Miner T."/>
            <person name="Herter B."/>
            <person name="Appelbaum E."/>
            <person name="Cordes M."/>
            <person name="Lek S."/>
            <person name="Wollam A."/>
            <person name="Pepin K.H."/>
            <person name="Palsikar V.B."/>
            <person name="Mitreva M."/>
            <person name="Wilson R.K."/>
        </authorList>
    </citation>
    <scope>NUCLEOTIDE SEQUENCE [LARGE SCALE GENOMIC DNA]</scope>
    <source>
        <strain evidence="1 2">ATCC 12856</strain>
    </source>
</reference>
<dbReference type="Proteomes" id="UP000016511">
    <property type="component" value="Unassembled WGS sequence"/>
</dbReference>